<dbReference type="OrthoDB" id="1689567at2759"/>
<dbReference type="AlphaFoldDB" id="A0A2K1QZS0"/>
<dbReference type="Proteomes" id="UP000243797">
    <property type="component" value="Unassembled WGS sequence"/>
</dbReference>
<sequence>MFDMGRSHALVQDTESSLLRSHLRLLTEGSQAVTLHSDDAIYSIRSLTAEKYFVSDGIHFLTLDPDSGFLTLASQAPFGGPHAMHRLLLLVPPDEIRGHSQEPAPRPLCFKAAARIAQGITVVALYLDFVVLFCVPPDALAASPAYPGSVPESSKPMPGALDEAQSRPGDVEERAGGTETVRPVWLDWWPNVDSKWSLPTIPRDVFPLFLQGRVIGCLPGAVDLAIQVHESDDEAQMGGMSVWGICDDGTAVCWQAGKCQD</sequence>
<keyword evidence="3" id="KW-1185">Reference proteome</keyword>
<evidence type="ECO:0000313" key="2">
    <source>
        <dbReference type="EMBL" id="PNS20545.1"/>
    </source>
</evidence>
<reference evidence="2 3" key="1">
    <citation type="submission" date="2017-06" db="EMBL/GenBank/DDBJ databases">
        <title>Draft genome sequence of a variant of Elsinoe murrayae.</title>
        <authorList>
            <person name="Cheng Q."/>
        </authorList>
    </citation>
    <scope>NUCLEOTIDE SEQUENCE [LARGE SCALE GENOMIC DNA]</scope>
    <source>
        <strain evidence="2 3">CQ-2017a</strain>
    </source>
</reference>
<comment type="caution">
    <text evidence="2">The sequence shown here is derived from an EMBL/GenBank/DDBJ whole genome shotgun (WGS) entry which is preliminary data.</text>
</comment>
<accession>A0A2K1QZS0</accession>
<protein>
    <submittedName>
        <fullName evidence="2">Uncharacterized protein</fullName>
    </submittedName>
</protein>
<feature type="region of interest" description="Disordered" evidence="1">
    <location>
        <begin position="145"/>
        <end position="176"/>
    </location>
</feature>
<name>A0A2K1QZS0_9PEZI</name>
<organism evidence="2 3">
    <name type="scientific">Sphaceloma murrayae</name>
    <dbReference type="NCBI Taxonomy" id="2082308"/>
    <lineage>
        <taxon>Eukaryota</taxon>
        <taxon>Fungi</taxon>
        <taxon>Dikarya</taxon>
        <taxon>Ascomycota</taxon>
        <taxon>Pezizomycotina</taxon>
        <taxon>Dothideomycetes</taxon>
        <taxon>Dothideomycetidae</taxon>
        <taxon>Myriangiales</taxon>
        <taxon>Elsinoaceae</taxon>
        <taxon>Sphaceloma</taxon>
    </lineage>
</organism>
<gene>
    <name evidence="2" type="ORF">CAC42_5995</name>
</gene>
<dbReference type="InParanoid" id="A0A2K1QZS0"/>
<dbReference type="EMBL" id="NKHZ01000025">
    <property type="protein sequence ID" value="PNS20545.1"/>
    <property type="molecule type" value="Genomic_DNA"/>
</dbReference>
<evidence type="ECO:0000313" key="3">
    <source>
        <dbReference type="Proteomes" id="UP000243797"/>
    </source>
</evidence>
<evidence type="ECO:0000256" key="1">
    <source>
        <dbReference type="SAM" id="MobiDB-lite"/>
    </source>
</evidence>
<proteinExistence type="predicted"/>